<dbReference type="Proteomes" id="UP001596043">
    <property type="component" value="Unassembled WGS sequence"/>
</dbReference>
<gene>
    <name evidence="2" type="ORF">ACFO3O_05970</name>
</gene>
<name>A0ABV9HTG2_9FLAO</name>
<dbReference type="PROSITE" id="PS51782">
    <property type="entry name" value="LYSM"/>
    <property type="match status" value="1"/>
</dbReference>
<dbReference type="InterPro" id="IPR018392">
    <property type="entry name" value="LysM"/>
</dbReference>
<organism evidence="2 3">
    <name type="scientific">Dokdonia ponticola</name>
    <dbReference type="NCBI Taxonomy" id="2041041"/>
    <lineage>
        <taxon>Bacteria</taxon>
        <taxon>Pseudomonadati</taxon>
        <taxon>Bacteroidota</taxon>
        <taxon>Flavobacteriia</taxon>
        <taxon>Flavobacteriales</taxon>
        <taxon>Flavobacteriaceae</taxon>
        <taxon>Dokdonia</taxon>
    </lineage>
</organism>
<keyword evidence="3" id="KW-1185">Reference proteome</keyword>
<proteinExistence type="predicted"/>
<dbReference type="PANTHER" id="PTHR21666:SF270">
    <property type="entry name" value="MUREIN HYDROLASE ACTIVATOR ENVC"/>
    <property type="match status" value="1"/>
</dbReference>
<reference evidence="3" key="1">
    <citation type="journal article" date="2019" name="Int. J. Syst. Evol. Microbiol.">
        <title>The Global Catalogue of Microorganisms (GCM) 10K type strain sequencing project: providing services to taxonomists for standard genome sequencing and annotation.</title>
        <authorList>
            <consortium name="The Broad Institute Genomics Platform"/>
            <consortium name="The Broad Institute Genome Sequencing Center for Infectious Disease"/>
            <person name="Wu L."/>
            <person name="Ma J."/>
        </authorList>
    </citation>
    <scope>NUCLEOTIDE SEQUENCE [LARGE SCALE GENOMIC DNA]</scope>
    <source>
        <strain evidence="3">YJ-61-S</strain>
    </source>
</reference>
<dbReference type="SUPFAM" id="SSF54106">
    <property type="entry name" value="LysM domain"/>
    <property type="match status" value="1"/>
</dbReference>
<accession>A0ABV9HTG2</accession>
<evidence type="ECO:0000313" key="2">
    <source>
        <dbReference type="EMBL" id="MFC4633443.1"/>
    </source>
</evidence>
<dbReference type="RefSeq" id="WP_379977646.1">
    <property type="nucleotide sequence ID" value="NZ_JBHSFV010000002.1"/>
</dbReference>
<dbReference type="Gene3D" id="3.10.350.10">
    <property type="entry name" value="LysM domain"/>
    <property type="match status" value="1"/>
</dbReference>
<dbReference type="Pfam" id="PF01551">
    <property type="entry name" value="Peptidase_M23"/>
    <property type="match status" value="1"/>
</dbReference>
<dbReference type="InterPro" id="IPR011055">
    <property type="entry name" value="Dup_hybrid_motif"/>
</dbReference>
<dbReference type="InterPro" id="IPR016047">
    <property type="entry name" value="M23ase_b-sheet_dom"/>
</dbReference>
<dbReference type="InterPro" id="IPR050570">
    <property type="entry name" value="Cell_wall_metabolism_enzyme"/>
</dbReference>
<dbReference type="Gene3D" id="2.70.70.10">
    <property type="entry name" value="Glucose Permease (Domain IIA)"/>
    <property type="match status" value="1"/>
</dbReference>
<feature type="domain" description="LysM" evidence="1">
    <location>
        <begin position="257"/>
        <end position="301"/>
    </location>
</feature>
<dbReference type="EMBL" id="JBHSFV010000002">
    <property type="protein sequence ID" value="MFC4633443.1"/>
    <property type="molecule type" value="Genomic_DNA"/>
</dbReference>
<dbReference type="Pfam" id="PF01476">
    <property type="entry name" value="LysM"/>
    <property type="match status" value="1"/>
</dbReference>
<sequence>MKRIFLFFLYMSAYQGYSQMVDQSLIKLDSISLSTQVEAITAIMQQQTQDSLRHVFMTEHWDTITFNPYKEYQLTYPFGITFSDSTYASPVAHKKVITSRYGWRNRRAHKGIDIDLVTGDDVMVMLDGKVRAVRTFPGLGKTVVVRHENGLETVYAHLSKQLVKVNDLVTKGTAIGKGGNTGNSRGSHLHLIVSYKGMYINPEYLFEFDEENSIRNQELWVNRKWVTPYLHSSKRQTSIVTSTTYDEALENKAQQKKIYVVRKGDTLSKIASKYNTSITAICKENSITKTSTLRIGQQLVVNK</sequence>
<dbReference type="SUPFAM" id="SSF51261">
    <property type="entry name" value="Duplicated hybrid motif"/>
    <property type="match status" value="1"/>
</dbReference>
<evidence type="ECO:0000259" key="1">
    <source>
        <dbReference type="PROSITE" id="PS51782"/>
    </source>
</evidence>
<dbReference type="SMART" id="SM00257">
    <property type="entry name" value="LysM"/>
    <property type="match status" value="1"/>
</dbReference>
<dbReference type="PANTHER" id="PTHR21666">
    <property type="entry name" value="PEPTIDASE-RELATED"/>
    <property type="match status" value="1"/>
</dbReference>
<dbReference type="InterPro" id="IPR036779">
    <property type="entry name" value="LysM_dom_sf"/>
</dbReference>
<dbReference type="CDD" id="cd12797">
    <property type="entry name" value="M23_peptidase"/>
    <property type="match status" value="1"/>
</dbReference>
<dbReference type="CDD" id="cd00118">
    <property type="entry name" value="LysM"/>
    <property type="match status" value="1"/>
</dbReference>
<comment type="caution">
    <text evidence="2">The sequence shown here is derived from an EMBL/GenBank/DDBJ whole genome shotgun (WGS) entry which is preliminary data.</text>
</comment>
<evidence type="ECO:0000313" key="3">
    <source>
        <dbReference type="Proteomes" id="UP001596043"/>
    </source>
</evidence>
<protein>
    <submittedName>
        <fullName evidence="2">Peptidoglycan DD-metalloendopeptidase family protein</fullName>
    </submittedName>
</protein>